<evidence type="ECO:0000256" key="3">
    <source>
        <dbReference type="ARBA" id="ARBA00022692"/>
    </source>
</evidence>
<dbReference type="NCBIfam" id="NF009295">
    <property type="entry name" value="PRK12652.1"/>
    <property type="match status" value="1"/>
</dbReference>
<keyword evidence="3 7" id="KW-0812">Transmembrane</keyword>
<feature type="compositionally biased region" description="Acidic residues" evidence="6">
    <location>
        <begin position="336"/>
        <end position="346"/>
    </location>
</feature>
<keyword evidence="2" id="KW-1003">Cell membrane</keyword>
<sequence>MTAGHVLIPVGESTTLRNTVRYAVERAVDAGEPTTLHFVFPLSSRGVVGDEQDDAAALLDRIELWVSEDLEETDDGVTVETTTIGADEYLFSPGDYADTIVDYAEEHGIGSLLLDPEYHPSGATPLLPALEWELRGSGLDVEEAPVERETRRSRLVRRSGFGQFLLLFGLAFGFYLFLAGTPTPYNLVTGGASAVVVAAALWHVSLTGPVRPRRLLGQFGRMCLYAPYLLYEIAVANVQIAYVVLHPSLPIDPEVIEFDADVWSTVPAATLANSITLTPGTLTVDVESRHFTIHTLTAGSRADLLDGALERAVRFVFYGRAAARRPTPDERRASESDPEPEPEAES</sequence>
<dbReference type="GO" id="GO:0005886">
    <property type="term" value="C:plasma membrane"/>
    <property type="evidence" value="ECO:0007669"/>
    <property type="project" value="UniProtKB-SubCell"/>
</dbReference>
<dbReference type="Gene3D" id="3.40.50.620">
    <property type="entry name" value="HUPs"/>
    <property type="match status" value="1"/>
</dbReference>
<feature type="compositionally biased region" description="Basic and acidic residues" evidence="6">
    <location>
        <begin position="326"/>
        <end position="335"/>
    </location>
</feature>
<keyword evidence="5 7" id="KW-0472">Membrane</keyword>
<dbReference type="InterPro" id="IPR002758">
    <property type="entry name" value="Cation_antiport_E"/>
</dbReference>
<comment type="subcellular location">
    <subcellularLocation>
        <location evidence="1">Cell membrane</location>
        <topology evidence="1">Multi-pass membrane protein</topology>
    </subcellularLocation>
</comment>
<gene>
    <name evidence="8" type="ORF">ACFQL9_01265</name>
</gene>
<evidence type="ECO:0000256" key="6">
    <source>
        <dbReference type="SAM" id="MobiDB-lite"/>
    </source>
</evidence>
<evidence type="ECO:0000256" key="1">
    <source>
        <dbReference type="ARBA" id="ARBA00004651"/>
    </source>
</evidence>
<reference evidence="8 9" key="1">
    <citation type="journal article" date="2019" name="Int. J. Syst. Evol. Microbiol.">
        <title>The Global Catalogue of Microorganisms (GCM) 10K type strain sequencing project: providing services to taxonomists for standard genome sequencing and annotation.</title>
        <authorList>
            <consortium name="The Broad Institute Genomics Platform"/>
            <consortium name="The Broad Institute Genome Sequencing Center for Infectious Disease"/>
            <person name="Wu L."/>
            <person name="Ma J."/>
        </authorList>
    </citation>
    <scope>NUCLEOTIDE SEQUENCE [LARGE SCALE GENOMIC DNA]</scope>
    <source>
        <strain evidence="8 9">DT31</strain>
    </source>
</reference>
<dbReference type="Pfam" id="PF01899">
    <property type="entry name" value="MNHE"/>
    <property type="match status" value="1"/>
</dbReference>
<feature type="region of interest" description="Disordered" evidence="6">
    <location>
        <begin position="323"/>
        <end position="346"/>
    </location>
</feature>
<keyword evidence="9" id="KW-1185">Reference proteome</keyword>
<dbReference type="SUPFAM" id="SSF52402">
    <property type="entry name" value="Adenine nucleotide alpha hydrolases-like"/>
    <property type="match status" value="1"/>
</dbReference>
<dbReference type="AlphaFoldDB" id="A0ABD5W4R0"/>
<feature type="transmembrane region" description="Helical" evidence="7">
    <location>
        <begin position="161"/>
        <end position="179"/>
    </location>
</feature>
<dbReference type="EMBL" id="JBHTAH010000001">
    <property type="protein sequence ID" value="MFC7068257.1"/>
    <property type="molecule type" value="Genomic_DNA"/>
</dbReference>
<organism evidence="8 9">
    <name type="scientific">Halobaculum lipolyticum</name>
    <dbReference type="NCBI Taxonomy" id="3032001"/>
    <lineage>
        <taxon>Archaea</taxon>
        <taxon>Methanobacteriati</taxon>
        <taxon>Methanobacteriota</taxon>
        <taxon>Stenosarchaea group</taxon>
        <taxon>Halobacteria</taxon>
        <taxon>Halobacteriales</taxon>
        <taxon>Haloferacaceae</taxon>
        <taxon>Halobaculum</taxon>
    </lineage>
</organism>
<feature type="transmembrane region" description="Helical" evidence="7">
    <location>
        <begin position="185"/>
        <end position="204"/>
    </location>
</feature>
<dbReference type="GeneID" id="81126530"/>
<dbReference type="Proteomes" id="UP001596461">
    <property type="component" value="Unassembled WGS sequence"/>
</dbReference>
<evidence type="ECO:0000256" key="2">
    <source>
        <dbReference type="ARBA" id="ARBA00022475"/>
    </source>
</evidence>
<dbReference type="PANTHER" id="PTHR34584">
    <property type="entry name" value="NA(+)/H(+) ANTIPORTER SUBUNIT E1"/>
    <property type="match status" value="1"/>
</dbReference>
<feature type="transmembrane region" description="Helical" evidence="7">
    <location>
        <begin position="225"/>
        <end position="245"/>
    </location>
</feature>
<evidence type="ECO:0000256" key="4">
    <source>
        <dbReference type="ARBA" id="ARBA00022989"/>
    </source>
</evidence>
<dbReference type="PANTHER" id="PTHR34584:SF1">
    <property type="entry name" value="NA(+)_H(+) ANTIPORTER SUBUNIT E1"/>
    <property type="match status" value="1"/>
</dbReference>
<evidence type="ECO:0000313" key="8">
    <source>
        <dbReference type="EMBL" id="MFC7068257.1"/>
    </source>
</evidence>
<dbReference type="RefSeq" id="WP_284031616.1">
    <property type="nucleotide sequence ID" value="NZ_CP126154.1"/>
</dbReference>
<proteinExistence type="predicted"/>
<keyword evidence="4 7" id="KW-1133">Transmembrane helix</keyword>
<comment type="caution">
    <text evidence="8">The sequence shown here is derived from an EMBL/GenBank/DDBJ whole genome shotgun (WGS) entry which is preliminary data.</text>
</comment>
<name>A0ABD5W4R0_9EURY</name>
<accession>A0ABD5W4R0</accession>
<evidence type="ECO:0000256" key="5">
    <source>
        <dbReference type="ARBA" id="ARBA00023136"/>
    </source>
</evidence>
<evidence type="ECO:0000313" key="9">
    <source>
        <dbReference type="Proteomes" id="UP001596461"/>
    </source>
</evidence>
<evidence type="ECO:0000256" key="7">
    <source>
        <dbReference type="SAM" id="Phobius"/>
    </source>
</evidence>
<dbReference type="InterPro" id="IPR014729">
    <property type="entry name" value="Rossmann-like_a/b/a_fold"/>
</dbReference>
<protein>
    <submittedName>
        <fullName evidence="8">Monovalent cation/H+ antiporter subunit E</fullName>
    </submittedName>
</protein>